<name>A0A8K0T855_9HYPO</name>
<gene>
    <name evidence="1" type="ORF">B0I35DRAFT_404365</name>
</gene>
<dbReference type="EMBL" id="JAGPNK010000001">
    <property type="protein sequence ID" value="KAH7329107.1"/>
    <property type="molecule type" value="Genomic_DNA"/>
</dbReference>
<dbReference type="AlphaFoldDB" id="A0A8K0T855"/>
<comment type="caution">
    <text evidence="1">The sequence shown here is derived from an EMBL/GenBank/DDBJ whole genome shotgun (WGS) entry which is preliminary data.</text>
</comment>
<sequence>MSVQPRLLHGLRGPRRVQWLQKAPVSSQARARPSKYTRKIDDEGPYYVLSPKQRAQTAGSDFFEITDLLLDLDAWESKAVRPVNEADEDRMLKSWHTMPVLSAAIATAKVFEDQVNLSRQKVYETTTQPTNIWRLTSHDLLTTALRSHLHTLDDESKSLIKTLRHENGIPTHASAQDDSLMRWTMLRYNGQRYVNTESPLAPTTDEFVKAVRQQDSIVGLRRLVFRCLAAGLDVSSFRPHDKPVDRRKSASQGGHDLSLEILESCVSILKSTNYARSTVVDVLTMLENLSIRLSQSGFGIGAPLASLAAKLGSEI</sequence>
<evidence type="ECO:0000313" key="2">
    <source>
        <dbReference type="Proteomes" id="UP000813444"/>
    </source>
</evidence>
<reference evidence="1" key="1">
    <citation type="journal article" date="2021" name="Nat. Commun.">
        <title>Genetic determinants of endophytism in the Arabidopsis root mycobiome.</title>
        <authorList>
            <person name="Mesny F."/>
            <person name="Miyauchi S."/>
            <person name="Thiergart T."/>
            <person name="Pickel B."/>
            <person name="Atanasova L."/>
            <person name="Karlsson M."/>
            <person name="Huettel B."/>
            <person name="Barry K.W."/>
            <person name="Haridas S."/>
            <person name="Chen C."/>
            <person name="Bauer D."/>
            <person name="Andreopoulos W."/>
            <person name="Pangilinan J."/>
            <person name="LaButti K."/>
            <person name="Riley R."/>
            <person name="Lipzen A."/>
            <person name="Clum A."/>
            <person name="Drula E."/>
            <person name="Henrissat B."/>
            <person name="Kohler A."/>
            <person name="Grigoriev I.V."/>
            <person name="Martin F.M."/>
            <person name="Hacquard S."/>
        </authorList>
    </citation>
    <scope>NUCLEOTIDE SEQUENCE</scope>
    <source>
        <strain evidence="1">MPI-CAGE-CH-0235</strain>
    </source>
</reference>
<protein>
    <submittedName>
        <fullName evidence="1">Uncharacterized protein</fullName>
    </submittedName>
</protein>
<accession>A0A8K0T855</accession>
<evidence type="ECO:0000313" key="1">
    <source>
        <dbReference type="EMBL" id="KAH7329107.1"/>
    </source>
</evidence>
<dbReference type="OrthoDB" id="4581301at2759"/>
<organism evidence="1 2">
    <name type="scientific">Stachybotrys elegans</name>
    <dbReference type="NCBI Taxonomy" id="80388"/>
    <lineage>
        <taxon>Eukaryota</taxon>
        <taxon>Fungi</taxon>
        <taxon>Dikarya</taxon>
        <taxon>Ascomycota</taxon>
        <taxon>Pezizomycotina</taxon>
        <taxon>Sordariomycetes</taxon>
        <taxon>Hypocreomycetidae</taxon>
        <taxon>Hypocreales</taxon>
        <taxon>Stachybotryaceae</taxon>
        <taxon>Stachybotrys</taxon>
    </lineage>
</organism>
<dbReference type="Proteomes" id="UP000813444">
    <property type="component" value="Unassembled WGS sequence"/>
</dbReference>
<keyword evidence="2" id="KW-1185">Reference proteome</keyword>
<proteinExistence type="predicted"/>